<dbReference type="PANTHER" id="PTHR33747">
    <property type="entry name" value="UPF0225 PROTEIN SCO1677"/>
    <property type="match status" value="1"/>
</dbReference>
<evidence type="ECO:0000256" key="1">
    <source>
        <dbReference type="ARBA" id="ARBA00010839"/>
    </source>
</evidence>
<dbReference type="InterPro" id="IPR048469">
    <property type="entry name" value="YchJ-like_M"/>
</dbReference>
<name>A0ABX2EFZ3_9BURK</name>
<dbReference type="InterPro" id="IPR032710">
    <property type="entry name" value="NTF2-like_dom_sf"/>
</dbReference>
<dbReference type="Pfam" id="PF17775">
    <property type="entry name" value="YchJ_M-like"/>
    <property type="match status" value="1"/>
</dbReference>
<gene>
    <name evidence="5" type="ORF">HLB44_11185</name>
</gene>
<evidence type="ECO:0000313" key="5">
    <source>
        <dbReference type="EMBL" id="NRF67548.1"/>
    </source>
</evidence>
<comment type="similarity">
    <text evidence="1 2">Belongs to the UPF0225 family.</text>
</comment>
<dbReference type="InterPro" id="IPR004027">
    <property type="entry name" value="SEC_C_motif"/>
</dbReference>
<feature type="compositionally biased region" description="Low complexity" evidence="3">
    <location>
        <begin position="7"/>
        <end position="23"/>
    </location>
</feature>
<sequence length="174" mass="19222">MRSTRKPATSSRAPSRTTASGRTWSPRSGSARLADANADAAPCPCGRPADYAHCCGRWHGGALRLQAPDAESLMRSRYSAFVRSDAAYLLDTWHPSTRPSTLALEPGLRWLGLEVKRHRPDGDARAIVEFVARSKQGGRAHRLHELSRFVREDGRWFYVDALADPAADQPKRTA</sequence>
<dbReference type="EMBL" id="JABRWJ010000003">
    <property type="protein sequence ID" value="NRF67548.1"/>
    <property type="molecule type" value="Genomic_DNA"/>
</dbReference>
<dbReference type="InterPro" id="IPR023006">
    <property type="entry name" value="YchJ-like"/>
</dbReference>
<comment type="caution">
    <text evidence="5">The sequence shown here is derived from an EMBL/GenBank/DDBJ whole genome shotgun (WGS) entry which is preliminary data.</text>
</comment>
<dbReference type="SUPFAM" id="SSF54427">
    <property type="entry name" value="NTF2-like"/>
    <property type="match status" value="1"/>
</dbReference>
<reference evidence="5 6" key="1">
    <citation type="submission" date="2020-05" db="EMBL/GenBank/DDBJ databases">
        <title>Aquincola sp. isolate from soil.</title>
        <authorList>
            <person name="Han J."/>
            <person name="Kim D.-U."/>
        </authorList>
    </citation>
    <scope>NUCLEOTIDE SEQUENCE [LARGE SCALE GENOMIC DNA]</scope>
    <source>
        <strain evidence="5 6">S2</strain>
    </source>
</reference>
<feature type="region of interest" description="Disordered" evidence="3">
    <location>
        <begin position="1"/>
        <end position="39"/>
    </location>
</feature>
<accession>A0ABX2EFZ3</accession>
<keyword evidence="6" id="KW-1185">Reference proteome</keyword>
<dbReference type="Proteomes" id="UP000737171">
    <property type="component" value="Unassembled WGS sequence"/>
</dbReference>
<evidence type="ECO:0000313" key="6">
    <source>
        <dbReference type="Proteomes" id="UP000737171"/>
    </source>
</evidence>
<proteinExistence type="inferred from homology"/>
<evidence type="ECO:0000256" key="3">
    <source>
        <dbReference type="SAM" id="MobiDB-lite"/>
    </source>
</evidence>
<dbReference type="Gene3D" id="3.10.450.50">
    <property type="match status" value="1"/>
</dbReference>
<organism evidence="5 6">
    <name type="scientific">Pseudaquabacterium terrae</name>
    <dbReference type="NCBI Taxonomy" id="2732868"/>
    <lineage>
        <taxon>Bacteria</taxon>
        <taxon>Pseudomonadati</taxon>
        <taxon>Pseudomonadota</taxon>
        <taxon>Betaproteobacteria</taxon>
        <taxon>Burkholderiales</taxon>
        <taxon>Sphaerotilaceae</taxon>
        <taxon>Pseudaquabacterium</taxon>
    </lineage>
</organism>
<evidence type="ECO:0000256" key="2">
    <source>
        <dbReference type="HAMAP-Rule" id="MF_00612"/>
    </source>
</evidence>
<protein>
    <recommendedName>
        <fullName evidence="2">UPF0225 protein HLB44_11185</fullName>
    </recommendedName>
</protein>
<dbReference type="HAMAP" id="MF_00612">
    <property type="entry name" value="UPF0225"/>
    <property type="match status" value="1"/>
</dbReference>
<feature type="domain" description="YchJ-like middle NTF2-like" evidence="4">
    <location>
        <begin position="69"/>
        <end position="161"/>
    </location>
</feature>
<evidence type="ECO:0000259" key="4">
    <source>
        <dbReference type="Pfam" id="PF17775"/>
    </source>
</evidence>
<dbReference type="PANTHER" id="PTHR33747:SF1">
    <property type="entry name" value="ADENYLATE CYCLASE-ASSOCIATED CAP C-TERMINAL DOMAIN-CONTAINING PROTEIN"/>
    <property type="match status" value="1"/>
</dbReference>
<dbReference type="Pfam" id="PF02810">
    <property type="entry name" value="SEC-C"/>
    <property type="match status" value="1"/>
</dbReference>